<feature type="region of interest" description="Disordered" evidence="1">
    <location>
        <begin position="1"/>
        <end position="34"/>
    </location>
</feature>
<dbReference type="SUPFAM" id="SSF48452">
    <property type="entry name" value="TPR-like"/>
    <property type="match status" value="1"/>
</dbReference>
<dbReference type="Proteomes" id="UP000248423">
    <property type="component" value="Unassembled WGS sequence"/>
</dbReference>
<feature type="region of interest" description="Disordered" evidence="1">
    <location>
        <begin position="234"/>
        <end position="263"/>
    </location>
</feature>
<evidence type="ECO:0008006" key="4">
    <source>
        <dbReference type="Google" id="ProtNLM"/>
    </source>
</evidence>
<feature type="region of interest" description="Disordered" evidence="1">
    <location>
        <begin position="48"/>
        <end position="101"/>
    </location>
</feature>
<sequence>MSVNKYGSSPRRDTALNIRADSDDEYTHLDQDPTEDEAWQSLVEANYNKDDLHGEYPADEGDFHNQLLTSEDGSEDDEQDGSLGSNITDDDNYSQDLDGLPPDTLKRFQSHFRELVGLKDVNKPESLEPFLAYFDGEMNKREITTTLLQVGHYLRDNRPDEAEFHAQEAFNLAENLGERPLVARCKYWKGRVKYAQGNYTEAHQWFSECQLWISEYPEASTMAHYMQLSRPELSDEQRRRIGQGARRHGRRSRTESTISEAPVIQSSKRSWENSLHLLSAENTPRTVHRRKRANPKSQLDRQPKDTGGFELTGRQKIFSFEMYPIGMASRYRPTKIFAEQPYELIVPQKKWEDFIDHHKDKSVTLSYLEREQRRYRAKLQEKIYQQR</sequence>
<gene>
    <name evidence="2" type="ORF">BO78DRAFT_110190</name>
</gene>
<dbReference type="AlphaFoldDB" id="A0A319EX83"/>
<dbReference type="InterPro" id="IPR011990">
    <property type="entry name" value="TPR-like_helical_dom_sf"/>
</dbReference>
<dbReference type="EMBL" id="KZ826347">
    <property type="protein sequence ID" value="PYI06739.1"/>
    <property type="molecule type" value="Genomic_DNA"/>
</dbReference>
<dbReference type="VEuPathDB" id="FungiDB:BO78DRAFT_110190"/>
<name>A0A319EX83_ASPSB</name>
<proteinExistence type="predicted"/>
<organism evidence="2 3">
    <name type="scientific">Aspergillus sclerotiicarbonarius (strain CBS 121057 / IBT 28362)</name>
    <dbReference type="NCBI Taxonomy" id="1448318"/>
    <lineage>
        <taxon>Eukaryota</taxon>
        <taxon>Fungi</taxon>
        <taxon>Dikarya</taxon>
        <taxon>Ascomycota</taxon>
        <taxon>Pezizomycotina</taxon>
        <taxon>Eurotiomycetes</taxon>
        <taxon>Eurotiomycetidae</taxon>
        <taxon>Eurotiales</taxon>
        <taxon>Aspergillaceae</taxon>
        <taxon>Aspergillus</taxon>
        <taxon>Aspergillus subgen. Circumdati</taxon>
    </lineage>
</organism>
<feature type="region of interest" description="Disordered" evidence="1">
    <location>
        <begin position="282"/>
        <end position="310"/>
    </location>
</feature>
<accession>A0A319EX83</accession>
<dbReference type="OrthoDB" id="4312109at2759"/>
<evidence type="ECO:0000256" key="1">
    <source>
        <dbReference type="SAM" id="MobiDB-lite"/>
    </source>
</evidence>
<keyword evidence="3" id="KW-1185">Reference proteome</keyword>
<evidence type="ECO:0000313" key="2">
    <source>
        <dbReference type="EMBL" id="PYI06739.1"/>
    </source>
</evidence>
<protein>
    <recommendedName>
        <fullName evidence="4">TPR-like protein</fullName>
    </recommendedName>
</protein>
<reference evidence="2 3" key="1">
    <citation type="submission" date="2018-02" db="EMBL/GenBank/DDBJ databases">
        <title>The genomes of Aspergillus section Nigri reveals drivers in fungal speciation.</title>
        <authorList>
            <consortium name="DOE Joint Genome Institute"/>
            <person name="Vesth T.C."/>
            <person name="Nybo J."/>
            <person name="Theobald S."/>
            <person name="Brandl J."/>
            <person name="Frisvad J.C."/>
            <person name="Nielsen K.F."/>
            <person name="Lyhne E.K."/>
            <person name="Kogle M.E."/>
            <person name="Kuo A."/>
            <person name="Riley R."/>
            <person name="Clum A."/>
            <person name="Nolan M."/>
            <person name="Lipzen A."/>
            <person name="Salamov A."/>
            <person name="Henrissat B."/>
            <person name="Wiebenga A."/>
            <person name="De vries R.P."/>
            <person name="Grigoriev I.V."/>
            <person name="Mortensen U.H."/>
            <person name="Andersen M.R."/>
            <person name="Baker S.E."/>
        </authorList>
    </citation>
    <scope>NUCLEOTIDE SEQUENCE [LARGE SCALE GENOMIC DNA]</scope>
    <source>
        <strain evidence="2 3">CBS 121057</strain>
    </source>
</reference>
<dbReference type="Gene3D" id="1.25.40.10">
    <property type="entry name" value="Tetratricopeptide repeat domain"/>
    <property type="match status" value="1"/>
</dbReference>
<evidence type="ECO:0000313" key="3">
    <source>
        <dbReference type="Proteomes" id="UP000248423"/>
    </source>
</evidence>